<comment type="similarity">
    <text evidence="1">Belongs to the carbon-nitrogen hydrolase superfamily. Nitrilase family.</text>
</comment>
<name>A0AB34KGM4_9PEZI</name>
<dbReference type="PANTHER" id="PTHR46044">
    <property type="entry name" value="NITRILASE"/>
    <property type="match status" value="1"/>
</dbReference>
<reference evidence="4 5" key="1">
    <citation type="journal article" date="2020" name="Microbiol. Resour. Announc.">
        <title>Draft Genome Sequence of a Cladosporium Species Isolated from the Mesophotic Ascidian Didemnum maculosum.</title>
        <authorList>
            <person name="Gioti A."/>
            <person name="Siaperas R."/>
            <person name="Nikolaivits E."/>
            <person name="Le Goff G."/>
            <person name="Ouazzani J."/>
            <person name="Kotoulas G."/>
            <person name="Topakas E."/>
        </authorList>
    </citation>
    <scope>NUCLEOTIDE SEQUENCE [LARGE SCALE GENOMIC DNA]</scope>
    <source>
        <strain evidence="4 5">TM138-S3</strain>
    </source>
</reference>
<organism evidence="4 5">
    <name type="scientific">Cladosporium halotolerans</name>
    <dbReference type="NCBI Taxonomy" id="1052096"/>
    <lineage>
        <taxon>Eukaryota</taxon>
        <taxon>Fungi</taxon>
        <taxon>Dikarya</taxon>
        <taxon>Ascomycota</taxon>
        <taxon>Pezizomycotina</taxon>
        <taxon>Dothideomycetes</taxon>
        <taxon>Dothideomycetidae</taxon>
        <taxon>Cladosporiales</taxon>
        <taxon>Cladosporiaceae</taxon>
        <taxon>Cladosporium</taxon>
    </lineage>
</organism>
<dbReference type="Gene3D" id="3.60.110.10">
    <property type="entry name" value="Carbon-nitrogen hydrolase"/>
    <property type="match status" value="1"/>
</dbReference>
<keyword evidence="5" id="KW-1185">Reference proteome</keyword>
<dbReference type="GO" id="GO:0003824">
    <property type="term" value="F:catalytic activity"/>
    <property type="evidence" value="ECO:0007669"/>
    <property type="project" value="InterPro"/>
</dbReference>
<feature type="compositionally biased region" description="Basic residues" evidence="2">
    <location>
        <begin position="378"/>
        <end position="387"/>
    </location>
</feature>
<dbReference type="Proteomes" id="UP000803884">
    <property type="component" value="Unassembled WGS sequence"/>
</dbReference>
<gene>
    <name evidence="4" type="ORF">WHR41_06688</name>
</gene>
<evidence type="ECO:0000313" key="5">
    <source>
        <dbReference type="Proteomes" id="UP000803884"/>
    </source>
</evidence>
<feature type="domain" description="CN hydrolase" evidence="3">
    <location>
        <begin position="10"/>
        <end position="320"/>
    </location>
</feature>
<dbReference type="AlphaFoldDB" id="A0AB34KGM4"/>
<accession>A0AB34KGM4</accession>
<evidence type="ECO:0000313" key="4">
    <source>
        <dbReference type="EMBL" id="KAL1584274.1"/>
    </source>
</evidence>
<dbReference type="PROSITE" id="PS50263">
    <property type="entry name" value="CN_HYDROLASE"/>
    <property type="match status" value="1"/>
</dbReference>
<comment type="caution">
    <text evidence="4">The sequence shown here is derived from an EMBL/GenBank/DDBJ whole genome shotgun (WGS) entry which is preliminary data.</text>
</comment>
<dbReference type="RefSeq" id="XP_069227380.1">
    <property type="nucleotide sequence ID" value="XM_069375293.1"/>
</dbReference>
<feature type="region of interest" description="Disordered" evidence="2">
    <location>
        <begin position="360"/>
        <end position="387"/>
    </location>
</feature>
<evidence type="ECO:0000259" key="3">
    <source>
        <dbReference type="PROSITE" id="PS50263"/>
    </source>
</evidence>
<dbReference type="SUPFAM" id="SSF56317">
    <property type="entry name" value="Carbon-nitrogen hydrolase"/>
    <property type="match status" value="1"/>
</dbReference>
<dbReference type="InterPro" id="IPR036526">
    <property type="entry name" value="C-N_Hydrolase_sf"/>
</dbReference>
<evidence type="ECO:0000256" key="1">
    <source>
        <dbReference type="ARBA" id="ARBA00008129"/>
    </source>
</evidence>
<dbReference type="InterPro" id="IPR044149">
    <property type="entry name" value="Nitrilases_CHs"/>
</dbReference>
<dbReference type="EMBL" id="JAAQHG020000027">
    <property type="protein sequence ID" value="KAL1584274.1"/>
    <property type="molecule type" value="Genomic_DNA"/>
</dbReference>
<dbReference type="CDD" id="cd07564">
    <property type="entry name" value="nitrilases_CHs"/>
    <property type="match status" value="1"/>
</dbReference>
<proteinExistence type="inferred from homology"/>
<dbReference type="InterPro" id="IPR003010">
    <property type="entry name" value="C-N_Hydrolase"/>
</dbReference>
<dbReference type="PANTHER" id="PTHR46044:SF2">
    <property type="entry name" value="CN HYDROLASE DOMAIN-CONTAINING PROTEIN"/>
    <property type="match status" value="1"/>
</dbReference>
<evidence type="ECO:0000256" key="2">
    <source>
        <dbReference type="SAM" id="MobiDB-lite"/>
    </source>
</evidence>
<dbReference type="GeneID" id="96008131"/>
<protein>
    <recommendedName>
        <fullName evidence="3">CN hydrolase domain-containing protein</fullName>
    </recommendedName>
</protein>
<sequence length="387" mass="43189">MPALKRLKTLRAAACHVAPVFLDATKTTEKCVSLIRESGRNGANLVVFPESYIAAFPVWSALRSPAENHNLFKRMAQESLFADGNQLAHVRRAAKEAGVMVSLGFSERARYSSATLWNSNMFIDENGKVLNHHRKLVPTFFEKLTWSPGDGHGLRVVPSKYGKIGNLICGENTNPLARYTLMAQGEQVHISSWPSVWPTRFIGAQPNPDEEASRLEDSQPKNYDNVYANLVRAAAHCFEAKCFGILCSGFLDQPAIDIIAEGASNEESVRKTLASSQKGASMFLDPTGRPISGFTITEGIRKDAEMLQNEEGVLYADFHVEDGIEGKQYHDVVGGYQRFDVFDLHVDRRRQKPIDFSRACDYDPTQDDQLKSDTTLRSTKRRAKLMD</sequence>
<dbReference type="Pfam" id="PF00795">
    <property type="entry name" value="CN_hydrolase"/>
    <property type="match status" value="1"/>
</dbReference>